<dbReference type="EMBL" id="LT605205">
    <property type="protein sequence ID" value="SCD21968.1"/>
    <property type="molecule type" value="Genomic_DNA"/>
</dbReference>
<reference evidence="1 2" key="1">
    <citation type="submission" date="2016-08" db="EMBL/GenBank/DDBJ databases">
        <authorList>
            <person name="Seilhamer J.J."/>
        </authorList>
    </citation>
    <scope>NUCLEOTIDE SEQUENCE [LARGE SCALE GENOMIC DNA]</scope>
    <source>
        <strain evidence="1">M3/6</strain>
    </source>
</reference>
<protein>
    <submittedName>
        <fullName evidence="1">Uncharacterized protein</fullName>
    </submittedName>
</protein>
<dbReference type="STRING" id="1642647.PSM36_3179"/>
<gene>
    <name evidence="1" type="ORF">PSM36_3179</name>
</gene>
<dbReference type="RefSeq" id="WP_076931694.1">
    <property type="nucleotide sequence ID" value="NZ_LT605205.1"/>
</dbReference>
<keyword evidence="2" id="KW-1185">Reference proteome</keyword>
<dbReference type="AlphaFoldDB" id="A0A1R3T9J1"/>
<sequence length="70" mass="8405">MRDKVSIRRILPSEYSLTEDIMYEGIYYPDPVNPYPKDVIYLPQVRIYWDNGGELCPEQASVYQRQLYVR</sequence>
<dbReference type="KEGG" id="psac:PSM36_3179"/>
<accession>A0A1R3T9J1</accession>
<name>A0A1R3T9J1_9BACT</name>
<organism evidence="1 2">
    <name type="scientific">Proteiniphilum saccharofermentans</name>
    <dbReference type="NCBI Taxonomy" id="1642647"/>
    <lineage>
        <taxon>Bacteria</taxon>
        <taxon>Pseudomonadati</taxon>
        <taxon>Bacteroidota</taxon>
        <taxon>Bacteroidia</taxon>
        <taxon>Bacteroidales</taxon>
        <taxon>Dysgonomonadaceae</taxon>
        <taxon>Proteiniphilum</taxon>
    </lineage>
</organism>
<dbReference type="Proteomes" id="UP000187464">
    <property type="component" value="Chromosome I"/>
</dbReference>
<evidence type="ECO:0000313" key="2">
    <source>
        <dbReference type="Proteomes" id="UP000187464"/>
    </source>
</evidence>
<evidence type="ECO:0000313" key="1">
    <source>
        <dbReference type="EMBL" id="SCD21968.1"/>
    </source>
</evidence>
<proteinExistence type="predicted"/>